<dbReference type="RefSeq" id="WP_310307489.1">
    <property type="nucleotide sequence ID" value="NZ_BAAAXB010000001.1"/>
</dbReference>
<dbReference type="PROSITE" id="PS00862">
    <property type="entry name" value="OX2_COVAL_FAD"/>
    <property type="match status" value="1"/>
</dbReference>
<evidence type="ECO:0000313" key="7">
    <source>
        <dbReference type="EMBL" id="MDR6594488.1"/>
    </source>
</evidence>
<dbReference type="PROSITE" id="PS51387">
    <property type="entry name" value="FAD_PCMH"/>
    <property type="match status" value="1"/>
</dbReference>
<evidence type="ECO:0000256" key="1">
    <source>
        <dbReference type="ARBA" id="ARBA00001974"/>
    </source>
</evidence>
<dbReference type="InterPro" id="IPR016166">
    <property type="entry name" value="FAD-bd_PCMH"/>
</dbReference>
<sequence>MIVAVPHTCHPEWDATERQVRDWVVRIGLTTDSESERALARMGHGRMAGWTAPDADRSDLNLLAQWSAFIAFVDDGIDRDQAEPAQVRALLNQLIGVLEGVDAPGGHPAVAALKDLWPRTLTGAAPGWAARFVRLYRQFADATCIEVDLRASGEKPGLADYLALRRHTITALPTIALVERALPEHPALDDLRDATADIIAWANDIASAKRELAEGTENLVEVLAREHGCDLPEAAAKARAMLERRLDDFDATTGDPARITLLRRVRDGALAWQGETHRNAPGALPGHGERGITPLTRHLAVAVRGTGAVDDRCGSRVLESALLLALLRADDSHSRERERLTDFLLRRRPGADDIDALLIDACLSPRDTAARASERADALVPSMVNRGTAGRGRLKEVMLRTVLHLLCGTPLDHRDAPPAVPPDGITTFTDVHLLATRTIHAHACGRPHTVSDAERDRLVSLLRGDRNRLLWEASATTHLLGLHAVRTFRPKDRAVTDGLLRFTLALNDDGGMPFLDSQDLWLTAVAGLEYVHHPRLAPLTRRMAEFVAFWQAPDGGWPFATGMHQTDVDTTTRCMEFLHAAPGRYDTALADATRYLTTIADPGGGFPTWVRGDQPDLDVTAGAILALAPDQEHHHDLLTRAVDFVLDAQLPDGTFDRSWTVSESSAIQRVLDALHAVPGLAADDRVAEATRRAVARLLATQHPDGGWGHTEDEPSDVLSTAQTLSALARHDAREATLRAVAYLTAHQDDDGGFTSRPDQVGPRPLPFDYPVLADLHALTALRRAKTAVPAPAPRRRRFADLAESIHGMVLQPGDAAYEQARLLVNQRFDTVRPQAMVYPATPHDVVECVRYAQANRLPLALRSGGHSYAGYSTGPGLVLDVSSLNTTRVADGRARFGAGVKAGQAHSALAAAGAGLPLGRCPTVGLAGVTLGGGMSAFTRAWGLACDHLTSVGIVTADGRLRRVDAENDPDLFWALRGGGGGNFGVVTDLEFTTTDTRNLSFTTFLLSWPERDLPTLLRGWTAWHTDPATPREIRSVVELLSDRGSPAPPAVTGTFIGTPAELHPVLDRMIAAIGSPETQRILVPTGYVQATSEAERWGGGTWGARVAFAAKSHIARTPITPAAAHDLVGTVDKMPGCGGAGGLLIEALGGAVSDVAPTATAFPHRDAIGVVQYHSYWDQSTDPDHVDQRLTWLREVHATMQPHLGTGGYTNGMDPELTDWLIAYHGDNHHRLRQVKAVVDPDNFFTFPQSIPPDRR</sequence>
<evidence type="ECO:0000256" key="2">
    <source>
        <dbReference type="ARBA" id="ARBA00005466"/>
    </source>
</evidence>
<dbReference type="Gene3D" id="3.30.43.10">
    <property type="entry name" value="Uridine Diphospho-n-acetylenolpyruvylglucosamine Reductase, domain 2"/>
    <property type="match status" value="1"/>
</dbReference>
<keyword evidence="3" id="KW-0285">Flavoprotein</keyword>
<dbReference type="Gene3D" id="3.30.465.10">
    <property type="match status" value="1"/>
</dbReference>
<dbReference type="InterPro" id="IPR012951">
    <property type="entry name" value="BBE"/>
</dbReference>
<protein>
    <submittedName>
        <fullName evidence="7">FAD/FMN-containing dehydrogenase/glutathione S-transferase</fullName>
    </submittedName>
</protein>
<dbReference type="InterPro" id="IPR032696">
    <property type="entry name" value="SQ_cyclase_C"/>
</dbReference>
<dbReference type="InterPro" id="IPR016169">
    <property type="entry name" value="FAD-bd_PCMH_sub2"/>
</dbReference>
<dbReference type="InterPro" id="IPR006093">
    <property type="entry name" value="Oxy_OxRdtase_FAD_BS"/>
</dbReference>
<name>A0ABU1PV14_9PSEU</name>
<dbReference type="Pfam" id="PF13243">
    <property type="entry name" value="SQHop_cyclase_C"/>
    <property type="match status" value="1"/>
</dbReference>
<evidence type="ECO:0000256" key="5">
    <source>
        <dbReference type="ARBA" id="ARBA00023002"/>
    </source>
</evidence>
<reference evidence="7 8" key="1">
    <citation type="submission" date="2023-07" db="EMBL/GenBank/DDBJ databases">
        <title>Sequencing the genomes of 1000 actinobacteria strains.</title>
        <authorList>
            <person name="Klenk H.-P."/>
        </authorList>
    </citation>
    <scope>NUCLEOTIDE SEQUENCE [LARGE SCALE GENOMIC DNA]</scope>
    <source>
        <strain evidence="7 8">DSM 43749</strain>
    </source>
</reference>
<dbReference type="EMBL" id="JAVDSG010000001">
    <property type="protein sequence ID" value="MDR6594488.1"/>
    <property type="molecule type" value="Genomic_DNA"/>
</dbReference>
<dbReference type="InterPro" id="IPR006094">
    <property type="entry name" value="Oxid_FAD_bind_N"/>
</dbReference>
<dbReference type="Gene3D" id="1.10.600.10">
    <property type="entry name" value="Farnesyl Diphosphate Synthase"/>
    <property type="match status" value="1"/>
</dbReference>
<dbReference type="SUPFAM" id="SSF48576">
    <property type="entry name" value="Terpenoid synthases"/>
    <property type="match status" value="1"/>
</dbReference>
<keyword evidence="4" id="KW-0274">FAD</keyword>
<dbReference type="InterPro" id="IPR050416">
    <property type="entry name" value="FAD-linked_Oxidoreductase"/>
</dbReference>
<evidence type="ECO:0000259" key="6">
    <source>
        <dbReference type="PROSITE" id="PS51387"/>
    </source>
</evidence>
<keyword evidence="5" id="KW-0560">Oxidoreductase</keyword>
<dbReference type="PANTHER" id="PTHR42973">
    <property type="entry name" value="BINDING OXIDOREDUCTASE, PUTATIVE (AFU_ORTHOLOGUE AFUA_1G17690)-RELATED"/>
    <property type="match status" value="1"/>
</dbReference>
<dbReference type="InterPro" id="IPR016167">
    <property type="entry name" value="FAD-bd_PCMH_sub1"/>
</dbReference>
<feature type="domain" description="FAD-binding PCMH-type" evidence="6">
    <location>
        <begin position="829"/>
        <end position="997"/>
    </location>
</feature>
<dbReference type="Gene3D" id="3.40.462.20">
    <property type="match status" value="1"/>
</dbReference>
<evidence type="ECO:0000256" key="4">
    <source>
        <dbReference type="ARBA" id="ARBA00022827"/>
    </source>
</evidence>
<dbReference type="Pfam" id="PF01565">
    <property type="entry name" value="FAD_binding_4"/>
    <property type="match status" value="1"/>
</dbReference>
<dbReference type="Proteomes" id="UP001268819">
    <property type="component" value="Unassembled WGS sequence"/>
</dbReference>
<comment type="cofactor">
    <cofactor evidence="1">
        <name>FAD</name>
        <dbReference type="ChEBI" id="CHEBI:57692"/>
    </cofactor>
</comment>
<dbReference type="InterPro" id="IPR008949">
    <property type="entry name" value="Isoprenoid_synthase_dom_sf"/>
</dbReference>
<evidence type="ECO:0000256" key="3">
    <source>
        <dbReference type="ARBA" id="ARBA00022630"/>
    </source>
</evidence>
<dbReference type="SUPFAM" id="SSF56176">
    <property type="entry name" value="FAD-binding/transporter-associated domain-like"/>
    <property type="match status" value="1"/>
</dbReference>
<comment type="caution">
    <text evidence="7">The sequence shown here is derived from an EMBL/GenBank/DDBJ whole genome shotgun (WGS) entry which is preliminary data.</text>
</comment>
<evidence type="ECO:0000313" key="8">
    <source>
        <dbReference type="Proteomes" id="UP001268819"/>
    </source>
</evidence>
<proteinExistence type="inferred from homology"/>
<dbReference type="Gene3D" id="1.50.10.20">
    <property type="match status" value="1"/>
</dbReference>
<gene>
    <name evidence="7" type="ORF">J2S66_002872</name>
</gene>
<organism evidence="7 8">
    <name type="scientific">Saccharothrix longispora</name>
    <dbReference type="NCBI Taxonomy" id="33920"/>
    <lineage>
        <taxon>Bacteria</taxon>
        <taxon>Bacillati</taxon>
        <taxon>Actinomycetota</taxon>
        <taxon>Actinomycetes</taxon>
        <taxon>Pseudonocardiales</taxon>
        <taxon>Pseudonocardiaceae</taxon>
        <taxon>Saccharothrix</taxon>
    </lineage>
</organism>
<dbReference type="Pfam" id="PF19086">
    <property type="entry name" value="Terpene_syn_C_2"/>
    <property type="match status" value="1"/>
</dbReference>
<dbReference type="PANTHER" id="PTHR42973:SF39">
    <property type="entry name" value="FAD-BINDING PCMH-TYPE DOMAIN-CONTAINING PROTEIN"/>
    <property type="match status" value="1"/>
</dbReference>
<keyword evidence="8" id="KW-1185">Reference proteome</keyword>
<dbReference type="Pfam" id="PF08031">
    <property type="entry name" value="BBE"/>
    <property type="match status" value="1"/>
</dbReference>
<dbReference type="InterPro" id="IPR036318">
    <property type="entry name" value="FAD-bd_PCMH-like_sf"/>
</dbReference>
<dbReference type="CDD" id="cd00688">
    <property type="entry name" value="ISOPREN_C2_like"/>
    <property type="match status" value="1"/>
</dbReference>
<dbReference type="SUPFAM" id="SSF48239">
    <property type="entry name" value="Terpenoid cyclases/Protein prenyltransferases"/>
    <property type="match status" value="1"/>
</dbReference>
<dbReference type="InterPro" id="IPR008930">
    <property type="entry name" value="Terpenoid_cyclase/PrenylTrfase"/>
</dbReference>
<comment type="similarity">
    <text evidence="2">Belongs to the oxygen-dependent FAD-linked oxidoreductase family.</text>
</comment>
<accession>A0ABU1PV14</accession>